<reference evidence="2" key="1">
    <citation type="submission" date="2015-06" db="EMBL/GenBank/DDBJ databases">
        <authorList>
            <person name="Nguyen H."/>
        </authorList>
    </citation>
    <scope>NUCLEOTIDE SEQUENCE</scope>
    <source>
        <strain evidence="2">DAOM 180753</strain>
    </source>
</reference>
<dbReference type="AlphaFoldDB" id="A0AAI9TUM6"/>
<feature type="compositionally biased region" description="Polar residues" evidence="1">
    <location>
        <begin position="33"/>
        <end position="44"/>
    </location>
</feature>
<feature type="compositionally biased region" description="Acidic residues" evidence="1">
    <location>
        <begin position="56"/>
        <end position="93"/>
    </location>
</feature>
<evidence type="ECO:0000256" key="1">
    <source>
        <dbReference type="SAM" id="MobiDB-lite"/>
    </source>
</evidence>
<dbReference type="EMBL" id="LACB01000006">
    <property type="protein sequence ID" value="KAJ9492799.1"/>
    <property type="molecule type" value="Genomic_DNA"/>
</dbReference>
<comment type="caution">
    <text evidence="2">The sequence shown here is derived from an EMBL/GenBank/DDBJ whole genome shotgun (WGS) entry which is preliminary data.</text>
</comment>
<protein>
    <submittedName>
        <fullName evidence="2">Uncharacterized protein</fullName>
    </submittedName>
</protein>
<evidence type="ECO:0000313" key="3">
    <source>
        <dbReference type="Proteomes" id="UP001227192"/>
    </source>
</evidence>
<sequence length="135" mass="15181">MFRRARSSNLINHRLLLSQVLLIYPPLHEHSNNSDQKTPAQSSAEACANHLLELASVDEGDDGDDEVFDDGEEEDTEDEREDSDEPDEEETSDVSDVTETLIIWPMSRRTASSQQFVPFTLQHQKPRPCAGQGIT</sequence>
<gene>
    <name evidence="2" type="ORF">VN97_g424</name>
</gene>
<feature type="region of interest" description="Disordered" evidence="1">
    <location>
        <begin position="28"/>
        <end position="99"/>
    </location>
</feature>
<reference evidence="2" key="2">
    <citation type="journal article" date="2016" name="Fungal Biol.">
        <title>Ochratoxin A production by Penicillium thymicola.</title>
        <authorList>
            <person name="Nguyen H.D.T."/>
            <person name="McMullin D.R."/>
            <person name="Ponomareva E."/>
            <person name="Riley R."/>
            <person name="Pomraning K.R."/>
            <person name="Baker S.E."/>
            <person name="Seifert K.A."/>
        </authorList>
    </citation>
    <scope>NUCLEOTIDE SEQUENCE</scope>
    <source>
        <strain evidence="2">DAOM 180753</strain>
    </source>
</reference>
<name>A0AAI9TUM6_PENTH</name>
<keyword evidence="3" id="KW-1185">Reference proteome</keyword>
<accession>A0AAI9TUM6</accession>
<proteinExistence type="predicted"/>
<organism evidence="2 3">
    <name type="scientific">Penicillium thymicola</name>
    <dbReference type="NCBI Taxonomy" id="293382"/>
    <lineage>
        <taxon>Eukaryota</taxon>
        <taxon>Fungi</taxon>
        <taxon>Dikarya</taxon>
        <taxon>Ascomycota</taxon>
        <taxon>Pezizomycotina</taxon>
        <taxon>Eurotiomycetes</taxon>
        <taxon>Eurotiomycetidae</taxon>
        <taxon>Eurotiales</taxon>
        <taxon>Aspergillaceae</taxon>
        <taxon>Penicillium</taxon>
    </lineage>
</organism>
<dbReference type="Proteomes" id="UP001227192">
    <property type="component" value="Unassembled WGS sequence"/>
</dbReference>
<evidence type="ECO:0000313" key="2">
    <source>
        <dbReference type="EMBL" id="KAJ9492799.1"/>
    </source>
</evidence>